<dbReference type="PROSITE" id="PS00107">
    <property type="entry name" value="PROTEIN_KINASE_ATP"/>
    <property type="match status" value="1"/>
</dbReference>
<dbReference type="InterPro" id="IPR017441">
    <property type="entry name" value="Protein_kinase_ATP_BS"/>
</dbReference>
<dbReference type="SMART" id="SM00028">
    <property type="entry name" value="TPR"/>
    <property type="match status" value="3"/>
</dbReference>
<dbReference type="InterPro" id="IPR011990">
    <property type="entry name" value="TPR-like_helical_dom_sf"/>
</dbReference>
<evidence type="ECO:0000256" key="1">
    <source>
        <dbReference type="ARBA" id="ARBA00022679"/>
    </source>
</evidence>
<feature type="compositionally biased region" description="Pro residues" evidence="7">
    <location>
        <begin position="129"/>
        <end position="138"/>
    </location>
</feature>
<dbReference type="Pfam" id="PF03781">
    <property type="entry name" value="FGE-sulfatase"/>
    <property type="match status" value="1"/>
</dbReference>
<evidence type="ECO:0000256" key="5">
    <source>
        <dbReference type="PROSITE-ProRule" id="PRU00339"/>
    </source>
</evidence>
<keyword evidence="2 6" id="KW-0547">Nucleotide-binding</keyword>
<evidence type="ECO:0000256" key="4">
    <source>
        <dbReference type="ARBA" id="ARBA00022840"/>
    </source>
</evidence>
<keyword evidence="4 6" id="KW-0067">ATP-binding</keyword>
<dbReference type="Proteomes" id="UP000292939">
    <property type="component" value="Chromosome"/>
</dbReference>
<dbReference type="GO" id="GO:0005524">
    <property type="term" value="F:ATP binding"/>
    <property type="evidence" value="ECO:0007669"/>
    <property type="project" value="UniProtKB-UniRule"/>
</dbReference>
<sequence length="1484" mass="162721">MVDPHRLLDDLARTELALPELLGVMPGLVQRRAFTLQQMHEALDEYLSAGRLSADTVERIRQYLPETQPGDEPEDGPVDEDDDDEADGAATVVAYPQASGIGASVPAPPSHPPEDEDDGAATVVAYPRPTSPGGPPSDEPPEDEEDGGGATIIAYPGGTGPRGPGVDPVGGEDDEAPTLVSNTLAPSTTDNFTHAPTSPTGYREQTQQSTGSTSNQTSRASQLSWDLHGATSPQLQKLGPGSIIKERFILDKVLGAGGMGKVFQARDLLKVEAKDSNPYVAMKVLTEDFKAHPQAFIALQREASRQQKLAHPNIATVYDFDRIGMTGTQVFITMELLVGKPLDTYIRKVVRPKGGLPFEEAFPIIQQLGSALIYAHKQGLVHSDFKPGNAFLCDDGVVKTLDFGIARAASGGEKGGEKKDNDKDGEFDAGSLGALTPAYASLEMLQGKDPSTQDDLYALACVAYELLTGYHPFNKKSALQAQEAKLIPAPIKNLKKRQMKGLWHGLAFEKEKRTPTVEQFLVELEGKANWHKNPWVLGSAFSIVLAIAAYNPVVNYLEDLRVQSLITDVKTGQADLLEQAIGRLPQFGVTARARIAEGGREVFQAYFRQRINAAINLEERKYDFASAERELQRMALLFPDSAALTDQTAYVELQRNRYLHLLGQKLNAALKSEWLLPDPKNPGRAITEIMATVESVAPKHELLRDPRIPDAYATNAQEAINIGDLDKARTYLDASLARLPDDIDLINTQDRWQRAKDEQQRNQQVAAVQRTGAPQADRHVLLALGLHTQLAQQGFGLDDALRELEQRLAAPPKEGKDGKGEADWQSEVLQLSLYLARQQQDLGAALNPRWEAAKGKLAEIYLARIQTLEAARRYSLAQAIVDDIRPLRLDPVRVGQARERIDAAYKKFLGEREQLAQQARVTGLQNSLLLETRAREMDAAESTLAELKQYLSERDPFFTVTAAEAMTEAYLELARNQGNAGEYQKAVKLAERGLVVSPNEIRLQQVRERNVAEYNIIALNRLFSDAQHFDTPGAQRMLDEVRNFVPDRYPDLERQYTGMLIDRVASLAQGGQSTSRSQAESLATRAAILFPDNTRLTQLRSQLAPPPWIDGRTARAALSTGRLNEAQGMLETARKRLPDHPEVADFAKDLKTRKDEAATTYAQFQASMDAGEYDKAREQLGAARQLWSDNPTYRGAISTLSQKMAAQRWQGRILQRDADIRSLTSSKGVTGADVAGQAWTPIQSTTPCTDSLAGLGRRARAICFDMLHDRVRGPLMVVVPPMGERGAAASGGKYFAVSKYEVSNEDYNKFCFFSGQCPVDDRKAKTLPKVGLSEKEVLAYTAWLSERTGKTYRLPTRAEWLHAAGAAGQQPPKDYNCTVRLGGQVLKGDQLTSVSSGHQNGWGLQNFIGNAQELVLTGDRLQAVGASYQDPHAECSLNFVRDHTGRADEVTGFRLLLEDVQKPLLQAEAPTSSAAAPAPVVPAR</sequence>
<dbReference type="SUPFAM" id="SSF56112">
    <property type="entry name" value="Protein kinase-like (PK-like)"/>
    <property type="match status" value="1"/>
</dbReference>
<evidence type="ECO:0000256" key="6">
    <source>
        <dbReference type="PROSITE-ProRule" id="PRU10141"/>
    </source>
</evidence>
<keyword evidence="1" id="KW-0808">Transferase</keyword>
<dbReference type="InterPro" id="IPR042095">
    <property type="entry name" value="SUMF_sf"/>
</dbReference>
<feature type="compositionally biased region" description="Polar residues" evidence="7">
    <location>
        <begin position="179"/>
        <end position="204"/>
    </location>
</feature>
<dbReference type="Gene3D" id="1.25.40.10">
    <property type="entry name" value="Tetratricopeptide repeat domain"/>
    <property type="match status" value="1"/>
</dbReference>
<name>A0A4P6UML0_9BURK</name>
<dbReference type="SUPFAM" id="SSF56436">
    <property type="entry name" value="C-type lectin-like"/>
    <property type="match status" value="1"/>
</dbReference>
<dbReference type="InterPro" id="IPR019734">
    <property type="entry name" value="TPR_rpt"/>
</dbReference>
<evidence type="ECO:0000259" key="8">
    <source>
        <dbReference type="PROSITE" id="PS50011"/>
    </source>
</evidence>
<feature type="compositionally biased region" description="Acidic residues" evidence="7">
    <location>
        <begin position="69"/>
        <end position="85"/>
    </location>
</feature>
<dbReference type="Gene3D" id="3.90.1580.10">
    <property type="entry name" value="paralog of FGE (formylglycine-generating enzyme)"/>
    <property type="match status" value="1"/>
</dbReference>
<organism evidence="9 10">
    <name type="scientific">Hylemonella gracilis</name>
    <dbReference type="NCBI Taxonomy" id="80880"/>
    <lineage>
        <taxon>Bacteria</taxon>
        <taxon>Pseudomonadati</taxon>
        <taxon>Pseudomonadota</taxon>
        <taxon>Betaproteobacteria</taxon>
        <taxon>Burkholderiales</taxon>
        <taxon>Comamonadaceae</taxon>
        <taxon>Hylemonella</taxon>
    </lineage>
</organism>
<feature type="domain" description="Protein kinase" evidence="8">
    <location>
        <begin position="248"/>
        <end position="536"/>
    </location>
</feature>
<dbReference type="RefSeq" id="WP_131281216.1">
    <property type="nucleotide sequence ID" value="NZ_CP031395.1"/>
</dbReference>
<dbReference type="GO" id="GO:0004674">
    <property type="term" value="F:protein serine/threonine kinase activity"/>
    <property type="evidence" value="ECO:0007669"/>
    <property type="project" value="InterPro"/>
</dbReference>
<feature type="compositionally biased region" description="Low complexity" evidence="7">
    <location>
        <begin position="205"/>
        <end position="218"/>
    </location>
</feature>
<evidence type="ECO:0000256" key="2">
    <source>
        <dbReference type="ARBA" id="ARBA00022741"/>
    </source>
</evidence>
<keyword evidence="5" id="KW-0802">TPR repeat</keyword>
<dbReference type="Gene3D" id="1.10.510.10">
    <property type="entry name" value="Transferase(Phosphotransferase) domain 1"/>
    <property type="match status" value="1"/>
</dbReference>
<dbReference type="GO" id="GO:0005776">
    <property type="term" value="C:autophagosome"/>
    <property type="evidence" value="ECO:0007669"/>
    <property type="project" value="TreeGrafter"/>
</dbReference>
<feature type="region of interest" description="Disordered" evidence="7">
    <location>
        <begin position="64"/>
        <end position="85"/>
    </location>
</feature>
<dbReference type="Gene3D" id="3.30.200.20">
    <property type="entry name" value="Phosphorylase Kinase, domain 1"/>
    <property type="match status" value="1"/>
</dbReference>
<keyword evidence="3" id="KW-0418">Kinase</keyword>
<dbReference type="InterPro" id="IPR000719">
    <property type="entry name" value="Prot_kinase_dom"/>
</dbReference>
<accession>A0A4P6UML0</accession>
<evidence type="ECO:0000256" key="7">
    <source>
        <dbReference type="SAM" id="MobiDB-lite"/>
    </source>
</evidence>
<dbReference type="CDD" id="cd14014">
    <property type="entry name" value="STKc_PknB_like"/>
    <property type="match status" value="1"/>
</dbReference>
<feature type="region of interest" description="Disordered" evidence="7">
    <location>
        <begin position="98"/>
        <end position="224"/>
    </location>
</feature>
<dbReference type="GO" id="GO:0005829">
    <property type="term" value="C:cytosol"/>
    <property type="evidence" value="ECO:0007669"/>
    <property type="project" value="TreeGrafter"/>
</dbReference>
<dbReference type="PANTHER" id="PTHR24348:SF22">
    <property type="entry name" value="NON-SPECIFIC SERINE_THREONINE PROTEIN KINASE"/>
    <property type="match status" value="1"/>
</dbReference>
<dbReference type="InterPro" id="IPR016187">
    <property type="entry name" value="CTDL_fold"/>
</dbReference>
<dbReference type="KEGG" id="hgr:DW355_14865"/>
<proteinExistence type="predicted"/>
<dbReference type="InterPro" id="IPR045269">
    <property type="entry name" value="Atg1-like"/>
</dbReference>
<protein>
    <recommendedName>
        <fullName evidence="8">Protein kinase domain-containing protein</fullName>
    </recommendedName>
</protein>
<dbReference type="Pfam" id="PF00069">
    <property type="entry name" value="Pkinase"/>
    <property type="match status" value="1"/>
</dbReference>
<dbReference type="PROSITE" id="PS50005">
    <property type="entry name" value="TPR"/>
    <property type="match status" value="1"/>
</dbReference>
<evidence type="ECO:0000313" key="9">
    <source>
        <dbReference type="EMBL" id="QBK05834.1"/>
    </source>
</evidence>
<evidence type="ECO:0000313" key="10">
    <source>
        <dbReference type="Proteomes" id="UP000292939"/>
    </source>
</evidence>
<dbReference type="GO" id="GO:0016020">
    <property type="term" value="C:membrane"/>
    <property type="evidence" value="ECO:0007669"/>
    <property type="project" value="TreeGrafter"/>
</dbReference>
<reference evidence="9 10" key="1">
    <citation type="submission" date="2018-07" db="EMBL/GenBank/DDBJ databases">
        <title>Exploring interactions and the metabolic potential of the ultra-small soil bacteria Hylemonella gracilis.</title>
        <authorList>
            <person name="Tyc O."/>
            <person name="Kulkarni P."/>
            <person name="Gawehns F."/>
            <person name="Hundscheid M."/>
            <person name="Zweers H."/>
            <person name="Garbeva P."/>
        </authorList>
    </citation>
    <scope>NUCLEOTIDE SEQUENCE [LARGE SCALE GENOMIC DNA]</scope>
    <source>
        <strain evidence="9 10">NS1</strain>
    </source>
</reference>
<evidence type="ECO:0000256" key="3">
    <source>
        <dbReference type="ARBA" id="ARBA00022777"/>
    </source>
</evidence>
<gene>
    <name evidence="9" type="ORF">DW355_14865</name>
</gene>
<dbReference type="GO" id="GO:0000407">
    <property type="term" value="C:phagophore assembly site"/>
    <property type="evidence" value="ECO:0007669"/>
    <property type="project" value="TreeGrafter"/>
</dbReference>
<feature type="repeat" description="TPR" evidence="5">
    <location>
        <begin position="967"/>
        <end position="1000"/>
    </location>
</feature>
<dbReference type="SUPFAM" id="SSF48452">
    <property type="entry name" value="TPR-like"/>
    <property type="match status" value="1"/>
</dbReference>
<dbReference type="InterPro" id="IPR011009">
    <property type="entry name" value="Kinase-like_dom_sf"/>
</dbReference>
<dbReference type="OrthoDB" id="9791419at2"/>
<feature type="binding site" evidence="6">
    <location>
        <position position="283"/>
    </location>
    <ligand>
        <name>ATP</name>
        <dbReference type="ChEBI" id="CHEBI:30616"/>
    </ligand>
</feature>
<dbReference type="PROSITE" id="PS50011">
    <property type="entry name" value="PROTEIN_KINASE_DOM"/>
    <property type="match status" value="1"/>
</dbReference>
<dbReference type="PANTHER" id="PTHR24348">
    <property type="entry name" value="SERINE/THREONINE-PROTEIN KINASE UNC-51-RELATED"/>
    <property type="match status" value="1"/>
</dbReference>
<dbReference type="InterPro" id="IPR005532">
    <property type="entry name" value="SUMF_dom"/>
</dbReference>
<dbReference type="EMBL" id="CP031395">
    <property type="protein sequence ID" value="QBK05834.1"/>
    <property type="molecule type" value="Genomic_DNA"/>
</dbReference>